<gene>
    <name evidence="2" type="ORF">HY834_02255</name>
</gene>
<dbReference type="EMBL" id="JACRAF010000006">
    <property type="protein sequence ID" value="MBI4920545.1"/>
    <property type="molecule type" value="Genomic_DNA"/>
</dbReference>
<dbReference type="SUPFAM" id="SSF54593">
    <property type="entry name" value="Glyoxalase/Bleomycin resistance protein/Dihydroxybiphenyl dioxygenase"/>
    <property type="match status" value="1"/>
</dbReference>
<evidence type="ECO:0000313" key="3">
    <source>
        <dbReference type="Proteomes" id="UP000782610"/>
    </source>
</evidence>
<reference evidence="2" key="1">
    <citation type="submission" date="2020-07" db="EMBL/GenBank/DDBJ databases">
        <title>Huge and variable diversity of episymbiotic CPR bacteria and DPANN archaea in groundwater ecosystems.</title>
        <authorList>
            <person name="He C.Y."/>
            <person name="Keren R."/>
            <person name="Whittaker M."/>
            <person name="Farag I.F."/>
            <person name="Doudna J."/>
            <person name="Cate J.H.D."/>
            <person name="Banfield J.F."/>
        </authorList>
    </citation>
    <scope>NUCLEOTIDE SEQUENCE</scope>
    <source>
        <strain evidence="2">NC_groundwater_1586_Pr3_B-0.1um_66_15</strain>
    </source>
</reference>
<dbReference type="PIRSF" id="PIRSF021700">
    <property type="entry name" value="3_dmu_93_MTrfase"/>
    <property type="match status" value="1"/>
</dbReference>
<dbReference type="PANTHER" id="PTHR33990">
    <property type="entry name" value="PROTEIN YJDN-RELATED"/>
    <property type="match status" value="1"/>
</dbReference>
<dbReference type="InterPro" id="IPR029068">
    <property type="entry name" value="Glyas_Bleomycin-R_OHBP_Dase"/>
</dbReference>
<protein>
    <submittedName>
        <fullName evidence="2">VOC family protein</fullName>
    </submittedName>
</protein>
<dbReference type="AlphaFoldDB" id="A0A933L1K2"/>
<accession>A0A933L1K2</accession>
<dbReference type="CDD" id="cd06588">
    <property type="entry name" value="PhnB_like"/>
    <property type="match status" value="1"/>
</dbReference>
<dbReference type="InterPro" id="IPR009725">
    <property type="entry name" value="3_dmu_93_MTrfase"/>
</dbReference>
<proteinExistence type="predicted"/>
<feature type="domain" description="PhnB-like" evidence="1">
    <location>
        <begin position="3"/>
        <end position="111"/>
    </location>
</feature>
<comment type="caution">
    <text evidence="2">The sequence shown here is derived from an EMBL/GenBank/DDBJ whole genome shotgun (WGS) entry which is preliminary data.</text>
</comment>
<evidence type="ECO:0000313" key="2">
    <source>
        <dbReference type="EMBL" id="MBI4920545.1"/>
    </source>
</evidence>
<evidence type="ECO:0000259" key="1">
    <source>
        <dbReference type="Pfam" id="PF06983"/>
    </source>
</evidence>
<name>A0A933L1K2_9HYPH</name>
<dbReference type="InterPro" id="IPR028973">
    <property type="entry name" value="PhnB-like"/>
</dbReference>
<dbReference type="Proteomes" id="UP000782610">
    <property type="component" value="Unassembled WGS sequence"/>
</dbReference>
<dbReference type="Gene3D" id="3.10.180.10">
    <property type="entry name" value="2,3-Dihydroxybiphenyl 1,2-Dioxygenase, domain 1"/>
    <property type="match status" value="1"/>
</dbReference>
<sequence>MSQKITPCLWFDDRIEEAANYYARVFKGKITNIAHYPDGRVLTAHVDMLGTVFMLLNGGPDFKFTEATSFLIDCRDQAEVDHYWNAFVGDGGAESMCGWCKDKYGLSWQVVPEAMGRTLGGPDRAGAGRAMQAMLKMKKLVVADLETAYAGT</sequence>
<dbReference type="Pfam" id="PF06983">
    <property type="entry name" value="3-dmu-9_3-mt"/>
    <property type="match status" value="1"/>
</dbReference>
<organism evidence="2 3">
    <name type="scientific">Devosia nanyangense</name>
    <dbReference type="NCBI Taxonomy" id="1228055"/>
    <lineage>
        <taxon>Bacteria</taxon>
        <taxon>Pseudomonadati</taxon>
        <taxon>Pseudomonadota</taxon>
        <taxon>Alphaproteobacteria</taxon>
        <taxon>Hyphomicrobiales</taxon>
        <taxon>Devosiaceae</taxon>
        <taxon>Devosia</taxon>
    </lineage>
</organism>
<dbReference type="PANTHER" id="PTHR33990:SF2">
    <property type="entry name" value="PHNB-LIKE DOMAIN-CONTAINING PROTEIN"/>
    <property type="match status" value="1"/>
</dbReference>